<dbReference type="PANTHER" id="PTHR39209:SF2">
    <property type="entry name" value="CYTOPLASMIC PROTEIN"/>
    <property type="match status" value="1"/>
</dbReference>
<sequence length="237" mass="26841">MKKMIIDPTFFQVFPEGQVNLLVLNGIDNQIKESDEQYFYDLLQKSAKEAHNHLTEDTFTDNEVIAEWREAFRQFKTKKGARSSIEALLKRVSQDREFHPINPLVDIYNSISLTFAVPCGGEDIETIEGNLVLKKATGGESFRPLGAEDDAPALPEEIIHADDKGAICRSLNWREAQRTMLTENTKHAVLVIESIKPRQSKQADLAMAAMKQLVEDYFQIKTTAHVLNQEQPEAIIV</sequence>
<dbReference type="PANTHER" id="PTHR39209">
    <property type="match status" value="1"/>
</dbReference>
<dbReference type="RefSeq" id="WP_206964410.1">
    <property type="nucleotide sequence ID" value="NZ_JAFLVX010000004.1"/>
</dbReference>
<dbReference type="SMART" id="SM00873">
    <property type="entry name" value="B3_4"/>
    <property type="match status" value="1"/>
</dbReference>
<gene>
    <name evidence="2" type="ORF">DOK76_01310</name>
</gene>
<proteinExistence type="predicted"/>
<comment type="caution">
    <text evidence="2">The sequence shown here is derived from an EMBL/GenBank/DDBJ whole genome shotgun (WGS) entry which is preliminary data.</text>
</comment>
<evidence type="ECO:0000259" key="1">
    <source>
        <dbReference type="SMART" id="SM00873"/>
    </source>
</evidence>
<dbReference type="Proteomes" id="UP000664857">
    <property type="component" value="Unassembled WGS sequence"/>
</dbReference>
<keyword evidence="3" id="KW-1185">Reference proteome</keyword>
<feature type="domain" description="B3/B4 tRNA-binding" evidence="1">
    <location>
        <begin position="66"/>
        <end position="219"/>
    </location>
</feature>
<evidence type="ECO:0000313" key="3">
    <source>
        <dbReference type="Proteomes" id="UP000664857"/>
    </source>
</evidence>
<evidence type="ECO:0000313" key="2">
    <source>
        <dbReference type="EMBL" id="MBO0475687.1"/>
    </source>
</evidence>
<name>A0ABS3HPL9_9ENTE</name>
<organism evidence="2 3">
    <name type="scientific">Candidatus Vagococcus giribetii</name>
    <dbReference type="NCBI Taxonomy" id="2230876"/>
    <lineage>
        <taxon>Bacteria</taxon>
        <taxon>Bacillati</taxon>
        <taxon>Bacillota</taxon>
        <taxon>Bacilli</taxon>
        <taxon>Lactobacillales</taxon>
        <taxon>Enterococcaceae</taxon>
        <taxon>Vagococcus</taxon>
    </lineage>
</organism>
<dbReference type="EMBL" id="JAFLVX010000004">
    <property type="protein sequence ID" value="MBO0475687.1"/>
    <property type="molecule type" value="Genomic_DNA"/>
</dbReference>
<dbReference type="InterPro" id="IPR020825">
    <property type="entry name" value="Phe-tRNA_synthase-like_B3/B4"/>
</dbReference>
<accession>A0ABS3HPL9</accession>
<reference evidence="2 3" key="1">
    <citation type="submission" date="2021-03" db="EMBL/GenBank/DDBJ databases">
        <title>Enterococcal diversity collection.</title>
        <authorList>
            <person name="Gilmore M.S."/>
            <person name="Schwartzman J."/>
            <person name="Van Tyne D."/>
            <person name="Martin M."/>
            <person name="Earl A.M."/>
            <person name="Manson A.L."/>
            <person name="Straub T."/>
            <person name="Salamzade R."/>
            <person name="Saavedra J."/>
            <person name="Lebreton F."/>
            <person name="Prichula J."/>
            <person name="Schaufler K."/>
            <person name="Gaca A."/>
            <person name="Sgardioli B."/>
            <person name="Wagenaar J."/>
            <person name="Strong T."/>
        </authorList>
    </citation>
    <scope>NUCLEOTIDE SEQUENCE [LARGE SCALE GENOMIC DNA]</scope>
    <source>
        <strain evidence="2 3">DIV0080</strain>
    </source>
</reference>
<dbReference type="Pfam" id="PF03483">
    <property type="entry name" value="B3_4"/>
    <property type="match status" value="1"/>
</dbReference>
<dbReference type="SUPFAM" id="SSF56037">
    <property type="entry name" value="PheT/TilS domain"/>
    <property type="match status" value="1"/>
</dbReference>
<dbReference type="Gene3D" id="3.50.40.10">
    <property type="entry name" value="Phenylalanyl-trna Synthetase, Chain B, domain 3"/>
    <property type="match status" value="1"/>
</dbReference>
<dbReference type="InterPro" id="IPR005146">
    <property type="entry name" value="B3/B4_tRNA-bd"/>
</dbReference>
<protein>
    <recommendedName>
        <fullName evidence="1">B3/B4 tRNA-binding domain-containing protein</fullName>
    </recommendedName>
</protein>